<dbReference type="Proteomes" id="UP000095283">
    <property type="component" value="Unplaced"/>
</dbReference>
<keyword evidence="1" id="KW-1185">Reference proteome</keyword>
<dbReference type="WBParaSite" id="Hba_03883">
    <property type="protein sequence ID" value="Hba_03883"/>
    <property type="gene ID" value="Hba_03883"/>
</dbReference>
<reference evidence="2" key="1">
    <citation type="submission" date="2016-11" db="UniProtKB">
        <authorList>
            <consortium name="WormBaseParasite"/>
        </authorList>
    </citation>
    <scope>IDENTIFICATION</scope>
</reference>
<evidence type="ECO:0000313" key="1">
    <source>
        <dbReference type="Proteomes" id="UP000095283"/>
    </source>
</evidence>
<proteinExistence type="predicted"/>
<accession>A0A1I7WFX3</accession>
<sequence>MALIGTDYTDSHSDEEDSFLNESLKIIKDLEAGEEVTHRVDELIIPQNASNGVITFVYNALKEISYSQSRENNEYHNLSRRERSCIPRLQLNDPRSLSSTDDLPLYSQRATFRAHKRIQTPEYDVLSVDDRSQSLINDFVFSYLAA</sequence>
<name>A0A1I7WFX3_HETBA</name>
<protein>
    <submittedName>
        <fullName evidence="2">Movement protein</fullName>
    </submittedName>
</protein>
<organism evidence="1 2">
    <name type="scientific">Heterorhabditis bacteriophora</name>
    <name type="common">Entomopathogenic nematode worm</name>
    <dbReference type="NCBI Taxonomy" id="37862"/>
    <lineage>
        <taxon>Eukaryota</taxon>
        <taxon>Metazoa</taxon>
        <taxon>Ecdysozoa</taxon>
        <taxon>Nematoda</taxon>
        <taxon>Chromadorea</taxon>
        <taxon>Rhabditida</taxon>
        <taxon>Rhabditina</taxon>
        <taxon>Rhabditomorpha</taxon>
        <taxon>Strongyloidea</taxon>
        <taxon>Heterorhabditidae</taxon>
        <taxon>Heterorhabditis</taxon>
    </lineage>
</organism>
<evidence type="ECO:0000313" key="2">
    <source>
        <dbReference type="WBParaSite" id="Hba_03883"/>
    </source>
</evidence>
<dbReference type="AlphaFoldDB" id="A0A1I7WFX3"/>